<dbReference type="Proteomes" id="UP000823661">
    <property type="component" value="Unassembled WGS sequence"/>
</dbReference>
<dbReference type="GO" id="GO:0030170">
    <property type="term" value="F:pyridoxal phosphate binding"/>
    <property type="evidence" value="ECO:0007669"/>
    <property type="project" value="InterPro"/>
</dbReference>
<name>A0A9D9ER38_9BACT</name>
<gene>
    <name evidence="6" type="ORF">IAC06_01705</name>
</gene>
<dbReference type="InterPro" id="IPR050881">
    <property type="entry name" value="LL-DAP_aminotransferase"/>
</dbReference>
<dbReference type="AlphaFoldDB" id="A0A9D9ER38"/>
<dbReference type="PANTHER" id="PTHR42832">
    <property type="entry name" value="AMINO ACID AMINOTRANSFERASE"/>
    <property type="match status" value="1"/>
</dbReference>
<comment type="cofactor">
    <cofactor evidence="1 4">
        <name>pyridoxal 5'-phosphate</name>
        <dbReference type="ChEBI" id="CHEBI:597326"/>
    </cofactor>
</comment>
<keyword evidence="2 4" id="KW-0032">Aminotransferase</keyword>
<dbReference type="InterPro" id="IPR004838">
    <property type="entry name" value="NHTrfase_class1_PyrdxlP-BS"/>
</dbReference>
<protein>
    <recommendedName>
        <fullName evidence="4">Aminotransferase</fullName>
        <ecNumber evidence="4">2.6.1.-</ecNumber>
    </recommendedName>
</protein>
<dbReference type="Gene3D" id="3.90.1150.10">
    <property type="entry name" value="Aspartate Aminotransferase, domain 1"/>
    <property type="match status" value="1"/>
</dbReference>
<sequence>MIVSPAERTRSVREYYFSRKLKEVAALDAARKASGMEGVINLGIGAPDGMPPADAIRTLTDTAALPGVHAYQSYVGIPELRNAFARWYSRYYGVTLDPGTEIQPLVGSKEGILLVSLAFLDKGDRVLVPDPGYPTYTSASRLAEAEIVPYSLKEDKGWEPDFEALEKTDLDRVKLMWTNYPNMPTGAPASMDLYRKLVDFGRRHKIMVCNDNPYSFILNDSPLSILAVPGAKECCLELNSLSKAHNMSGWRVGMVAASADVIAEILKVKSQMDSGMFRPLQLAAAAALDQGPEWFAGLNGEYRKRRKLAGKIFDLIGARYDGGSSGLFLWGKVSYDSPLVSGWKRMGCPGKPDAGAEGTGTAGEAVSDAALYGAGVFITPGLIFGKNGEDYVRISLCARPEVLEDACSRLREMMDF</sequence>
<dbReference type="InterPro" id="IPR015422">
    <property type="entry name" value="PyrdxlP-dep_Trfase_small"/>
</dbReference>
<dbReference type="GO" id="GO:0008483">
    <property type="term" value="F:transaminase activity"/>
    <property type="evidence" value="ECO:0007669"/>
    <property type="project" value="UniProtKB-KW"/>
</dbReference>
<dbReference type="InterPro" id="IPR015424">
    <property type="entry name" value="PyrdxlP-dep_Trfase"/>
</dbReference>
<evidence type="ECO:0000256" key="3">
    <source>
        <dbReference type="ARBA" id="ARBA00022679"/>
    </source>
</evidence>
<comment type="caution">
    <text evidence="6">The sequence shown here is derived from an EMBL/GenBank/DDBJ whole genome shotgun (WGS) entry which is preliminary data.</text>
</comment>
<evidence type="ECO:0000259" key="5">
    <source>
        <dbReference type="Pfam" id="PF00155"/>
    </source>
</evidence>
<comment type="similarity">
    <text evidence="4">Belongs to the class-I pyridoxal-phosphate-dependent aminotransferase family.</text>
</comment>
<dbReference type="InterPro" id="IPR015421">
    <property type="entry name" value="PyrdxlP-dep_Trfase_major"/>
</dbReference>
<dbReference type="InterPro" id="IPR004839">
    <property type="entry name" value="Aminotransferase_I/II_large"/>
</dbReference>
<reference evidence="6" key="1">
    <citation type="submission" date="2020-10" db="EMBL/GenBank/DDBJ databases">
        <authorList>
            <person name="Gilroy R."/>
        </authorList>
    </citation>
    <scope>NUCLEOTIDE SEQUENCE</scope>
    <source>
        <strain evidence="6">B1-20833</strain>
    </source>
</reference>
<dbReference type="EMBL" id="JADIMI010000014">
    <property type="protein sequence ID" value="MBO8451585.1"/>
    <property type="molecule type" value="Genomic_DNA"/>
</dbReference>
<proteinExistence type="inferred from homology"/>
<dbReference type="PROSITE" id="PS00105">
    <property type="entry name" value="AA_TRANSFER_CLASS_1"/>
    <property type="match status" value="1"/>
</dbReference>
<dbReference type="EC" id="2.6.1.-" evidence="4"/>
<dbReference type="CDD" id="cd00609">
    <property type="entry name" value="AAT_like"/>
    <property type="match status" value="1"/>
</dbReference>
<feature type="domain" description="Aminotransferase class I/classII large" evidence="5">
    <location>
        <begin position="38"/>
        <end position="410"/>
    </location>
</feature>
<dbReference type="Gene3D" id="3.40.640.10">
    <property type="entry name" value="Type I PLP-dependent aspartate aminotransferase-like (Major domain)"/>
    <property type="match status" value="1"/>
</dbReference>
<evidence type="ECO:0000313" key="7">
    <source>
        <dbReference type="Proteomes" id="UP000823661"/>
    </source>
</evidence>
<dbReference type="SUPFAM" id="SSF53383">
    <property type="entry name" value="PLP-dependent transferases"/>
    <property type="match status" value="1"/>
</dbReference>
<accession>A0A9D9ER38</accession>
<organism evidence="6 7">
    <name type="scientific">Candidatus Cryptobacteroides intestinavium</name>
    <dbReference type="NCBI Taxonomy" id="2840766"/>
    <lineage>
        <taxon>Bacteria</taxon>
        <taxon>Pseudomonadati</taxon>
        <taxon>Bacteroidota</taxon>
        <taxon>Bacteroidia</taxon>
        <taxon>Bacteroidales</taxon>
        <taxon>Candidatus Cryptobacteroides</taxon>
    </lineage>
</organism>
<evidence type="ECO:0000256" key="4">
    <source>
        <dbReference type="RuleBase" id="RU000481"/>
    </source>
</evidence>
<dbReference type="PANTHER" id="PTHR42832:SF3">
    <property type="entry name" value="L-GLUTAMINE--4-(METHYLSULFANYL)-2-OXOBUTANOATE AMINOTRANSFERASE"/>
    <property type="match status" value="1"/>
</dbReference>
<evidence type="ECO:0000313" key="6">
    <source>
        <dbReference type="EMBL" id="MBO8451585.1"/>
    </source>
</evidence>
<evidence type="ECO:0000256" key="1">
    <source>
        <dbReference type="ARBA" id="ARBA00001933"/>
    </source>
</evidence>
<keyword evidence="3 4" id="KW-0808">Transferase</keyword>
<evidence type="ECO:0000256" key="2">
    <source>
        <dbReference type="ARBA" id="ARBA00022576"/>
    </source>
</evidence>
<dbReference type="Pfam" id="PF00155">
    <property type="entry name" value="Aminotran_1_2"/>
    <property type="match status" value="1"/>
</dbReference>
<reference evidence="6" key="2">
    <citation type="journal article" date="2021" name="PeerJ">
        <title>Extensive microbial diversity within the chicken gut microbiome revealed by metagenomics and culture.</title>
        <authorList>
            <person name="Gilroy R."/>
            <person name="Ravi A."/>
            <person name="Getino M."/>
            <person name="Pursley I."/>
            <person name="Horton D.L."/>
            <person name="Alikhan N.F."/>
            <person name="Baker D."/>
            <person name="Gharbi K."/>
            <person name="Hall N."/>
            <person name="Watson M."/>
            <person name="Adriaenssens E.M."/>
            <person name="Foster-Nyarko E."/>
            <person name="Jarju S."/>
            <person name="Secka A."/>
            <person name="Antonio M."/>
            <person name="Oren A."/>
            <person name="Chaudhuri R.R."/>
            <person name="La Ragione R."/>
            <person name="Hildebrand F."/>
            <person name="Pallen M.J."/>
        </authorList>
    </citation>
    <scope>NUCLEOTIDE SEQUENCE</scope>
    <source>
        <strain evidence="6">B1-20833</strain>
    </source>
</reference>